<evidence type="ECO:0000256" key="1">
    <source>
        <dbReference type="SAM" id="SignalP"/>
    </source>
</evidence>
<gene>
    <name evidence="2" type="ORF">AC578_9876</name>
</gene>
<dbReference type="AlphaFoldDB" id="A0A139HBA1"/>
<keyword evidence="3" id="KW-1185">Reference proteome</keyword>
<name>A0A139HBA1_9PEZI</name>
<dbReference type="PROSITE" id="PS51257">
    <property type="entry name" value="PROKAR_LIPOPROTEIN"/>
    <property type="match status" value="1"/>
</dbReference>
<organism evidence="2 3">
    <name type="scientific">Pseudocercospora eumusae</name>
    <dbReference type="NCBI Taxonomy" id="321146"/>
    <lineage>
        <taxon>Eukaryota</taxon>
        <taxon>Fungi</taxon>
        <taxon>Dikarya</taxon>
        <taxon>Ascomycota</taxon>
        <taxon>Pezizomycotina</taxon>
        <taxon>Dothideomycetes</taxon>
        <taxon>Dothideomycetidae</taxon>
        <taxon>Mycosphaerellales</taxon>
        <taxon>Mycosphaerellaceae</taxon>
        <taxon>Pseudocercospora</taxon>
    </lineage>
</organism>
<protein>
    <submittedName>
        <fullName evidence="2">Uncharacterized protein</fullName>
    </submittedName>
</protein>
<evidence type="ECO:0000313" key="3">
    <source>
        <dbReference type="Proteomes" id="UP000070133"/>
    </source>
</evidence>
<proteinExistence type="predicted"/>
<evidence type="ECO:0000313" key="2">
    <source>
        <dbReference type="EMBL" id="KXS99715.1"/>
    </source>
</evidence>
<comment type="caution">
    <text evidence="2">The sequence shown here is derived from an EMBL/GenBank/DDBJ whole genome shotgun (WGS) entry which is preliminary data.</text>
</comment>
<feature type="chain" id="PRO_5007806460" evidence="1">
    <location>
        <begin position="23"/>
        <end position="133"/>
    </location>
</feature>
<feature type="signal peptide" evidence="1">
    <location>
        <begin position="1"/>
        <end position="22"/>
    </location>
</feature>
<keyword evidence="1" id="KW-0732">Signal</keyword>
<reference evidence="2 3" key="1">
    <citation type="submission" date="2015-07" db="EMBL/GenBank/DDBJ databases">
        <title>Comparative genomics of the Sigatoka disease complex on banana suggests a link between parallel evolutionary changes in Pseudocercospora fijiensis and Pseudocercospora eumusae and increased virulence on the banana host.</title>
        <authorList>
            <person name="Chang T.-C."/>
            <person name="Salvucci A."/>
            <person name="Crous P.W."/>
            <person name="Stergiopoulos I."/>
        </authorList>
    </citation>
    <scope>NUCLEOTIDE SEQUENCE [LARGE SCALE GENOMIC DNA]</scope>
    <source>
        <strain evidence="2 3">CBS 114824</strain>
    </source>
</reference>
<accession>A0A139HBA1</accession>
<dbReference type="EMBL" id="LFZN01000088">
    <property type="protein sequence ID" value="KXS99715.1"/>
    <property type="molecule type" value="Genomic_DNA"/>
</dbReference>
<dbReference type="Proteomes" id="UP000070133">
    <property type="component" value="Unassembled WGS sequence"/>
</dbReference>
<sequence>MKQTTLTTATTLILASLTPVHSWAISFYTGLACNNDTHFNNTNYSGQGNGDCHLYTHNAHEKGNCTAVMNPKPQSAYIPKGTACCIGYWNECTYDKCYTKEGCINLRKGKEWETQHNDSWGVTFRCFDKKKKD</sequence>